<organism evidence="2 3">
    <name type="scientific">Solanum verrucosum</name>
    <dbReference type="NCBI Taxonomy" id="315347"/>
    <lineage>
        <taxon>Eukaryota</taxon>
        <taxon>Viridiplantae</taxon>
        <taxon>Streptophyta</taxon>
        <taxon>Embryophyta</taxon>
        <taxon>Tracheophyta</taxon>
        <taxon>Spermatophyta</taxon>
        <taxon>Magnoliopsida</taxon>
        <taxon>eudicotyledons</taxon>
        <taxon>Gunneridae</taxon>
        <taxon>Pentapetalae</taxon>
        <taxon>asterids</taxon>
        <taxon>lamiids</taxon>
        <taxon>Solanales</taxon>
        <taxon>Solanaceae</taxon>
        <taxon>Solanoideae</taxon>
        <taxon>Solaneae</taxon>
        <taxon>Solanum</taxon>
    </lineage>
</organism>
<reference evidence="2" key="1">
    <citation type="submission" date="2023-08" db="EMBL/GenBank/DDBJ databases">
        <title>A de novo genome assembly of Solanum verrucosum Schlechtendal, a Mexican diploid species geographically isolated from the other diploid A-genome species in potato relatives.</title>
        <authorList>
            <person name="Hosaka K."/>
        </authorList>
    </citation>
    <scope>NUCLEOTIDE SEQUENCE</scope>
    <source>
        <tissue evidence="2">Young leaves</tissue>
    </source>
</reference>
<evidence type="ECO:0008006" key="4">
    <source>
        <dbReference type="Google" id="ProtNLM"/>
    </source>
</evidence>
<gene>
    <name evidence="2" type="ORF">MTR67_047904</name>
</gene>
<feature type="region of interest" description="Disordered" evidence="1">
    <location>
        <begin position="132"/>
        <end position="184"/>
    </location>
</feature>
<dbReference type="PANTHER" id="PTHR31286">
    <property type="entry name" value="GLYCINE-RICH CELL WALL STRUCTURAL PROTEIN 1.8-LIKE"/>
    <property type="match status" value="1"/>
</dbReference>
<dbReference type="AlphaFoldDB" id="A0AAF0UZC9"/>
<dbReference type="Proteomes" id="UP001234989">
    <property type="component" value="Chromosome 11"/>
</dbReference>
<accession>A0AAF0UZC9</accession>
<protein>
    <recommendedName>
        <fullName evidence="4">DUF4283 domain-containing protein</fullName>
    </recommendedName>
</protein>
<dbReference type="InterPro" id="IPR040256">
    <property type="entry name" value="At4g02000-like"/>
</dbReference>
<proteinExistence type="predicted"/>
<feature type="compositionally biased region" description="Basic and acidic residues" evidence="1">
    <location>
        <begin position="158"/>
        <end position="184"/>
    </location>
</feature>
<evidence type="ECO:0000256" key="1">
    <source>
        <dbReference type="SAM" id="MobiDB-lite"/>
    </source>
</evidence>
<keyword evidence="3" id="KW-1185">Reference proteome</keyword>
<evidence type="ECO:0000313" key="3">
    <source>
        <dbReference type="Proteomes" id="UP001234989"/>
    </source>
</evidence>
<name>A0AAF0UZC9_SOLVR</name>
<evidence type="ECO:0000313" key="2">
    <source>
        <dbReference type="EMBL" id="WMV54519.1"/>
    </source>
</evidence>
<feature type="compositionally biased region" description="Basic and acidic residues" evidence="1">
    <location>
        <begin position="132"/>
        <end position="150"/>
    </location>
</feature>
<feature type="region of interest" description="Disordered" evidence="1">
    <location>
        <begin position="348"/>
        <end position="378"/>
    </location>
</feature>
<sequence>MGFLCLSSRIVVPNSLLTFGGHSKGVLVQRALLLEDYVKLLSKPQFYITHNHWSYPMRTLKWDPLFDPEEETTTAIAWISFPSLPPNFFGKETIFSMAAVVGRPLQVDLGHNEKDCYVIHPELFLQDEQIEEKEQKQDNKENKGERDNQADGKCANGKKQEHGDRVQEDKERNTNFREQRRRYGYENGYQIQNKMTTQVWNVRTSQVNAKVTTKNKFGALEGEDDKQDTFTHQVDEGNKSLLAQQKEVTQQEGNRRESAIWSSNFHIKENKMGLEQIDSLENPIEKDTGSNGTQLEANKAMIDKERERGKINALELQKEDDLARRGADSFSTPNIEKKMAQEIQKKLDTEEEESMDANIPCISREGDLSPRHIGHLKG</sequence>
<dbReference type="EMBL" id="CP133622">
    <property type="protein sequence ID" value="WMV54519.1"/>
    <property type="molecule type" value="Genomic_DNA"/>
</dbReference>
<dbReference type="PANTHER" id="PTHR31286:SF179">
    <property type="entry name" value="RNASE H TYPE-1 DOMAIN-CONTAINING PROTEIN"/>
    <property type="match status" value="1"/>
</dbReference>